<sequence length="132" mass="14279">MLLHLSSLLVLVMGSLLAGAQNCPDLFVEIEGTCYSFRSDYLATWDVSGYICSNLSTPSTLAMVKSADTHRGFYESNWFVLVGVALTFNTRMTGTGLMTPGYNVALPSGPSTQAFSAGLNLPTVRLMRTAWL</sequence>
<comment type="caution">
    <text evidence="2">The sequence shown here is derived from an EMBL/GenBank/DDBJ whole genome shotgun (WGS) entry which is preliminary data.</text>
</comment>
<protein>
    <recommendedName>
        <fullName evidence="4">C-type lectin domain-containing protein</fullName>
    </recommendedName>
</protein>
<dbReference type="AlphaFoldDB" id="A0AAE1BQ74"/>
<accession>A0AAE1BQ74</accession>
<name>A0AAE1BQ74_PETCI</name>
<evidence type="ECO:0000256" key="1">
    <source>
        <dbReference type="SAM" id="SignalP"/>
    </source>
</evidence>
<reference evidence="2" key="1">
    <citation type="submission" date="2023-10" db="EMBL/GenBank/DDBJ databases">
        <title>Genome assemblies of two species of porcelain crab, Petrolisthes cinctipes and Petrolisthes manimaculis (Anomura: Porcellanidae).</title>
        <authorList>
            <person name="Angst P."/>
        </authorList>
    </citation>
    <scope>NUCLEOTIDE SEQUENCE</scope>
    <source>
        <strain evidence="2">PB745_01</strain>
        <tissue evidence="2">Gill</tissue>
    </source>
</reference>
<dbReference type="InterPro" id="IPR016187">
    <property type="entry name" value="CTDL_fold"/>
</dbReference>
<evidence type="ECO:0008006" key="4">
    <source>
        <dbReference type="Google" id="ProtNLM"/>
    </source>
</evidence>
<keyword evidence="1" id="KW-0732">Signal</keyword>
<feature type="chain" id="PRO_5042094488" description="C-type lectin domain-containing protein" evidence="1">
    <location>
        <begin position="21"/>
        <end position="132"/>
    </location>
</feature>
<dbReference type="EMBL" id="JAWQEG010006403">
    <property type="protein sequence ID" value="KAK3854962.1"/>
    <property type="molecule type" value="Genomic_DNA"/>
</dbReference>
<proteinExistence type="predicted"/>
<keyword evidence="3" id="KW-1185">Reference proteome</keyword>
<gene>
    <name evidence="2" type="ORF">Pcinc_038607</name>
</gene>
<dbReference type="Proteomes" id="UP001286313">
    <property type="component" value="Unassembled WGS sequence"/>
</dbReference>
<evidence type="ECO:0000313" key="2">
    <source>
        <dbReference type="EMBL" id="KAK3854962.1"/>
    </source>
</evidence>
<evidence type="ECO:0000313" key="3">
    <source>
        <dbReference type="Proteomes" id="UP001286313"/>
    </source>
</evidence>
<dbReference type="SUPFAM" id="SSF56436">
    <property type="entry name" value="C-type lectin-like"/>
    <property type="match status" value="1"/>
</dbReference>
<organism evidence="2 3">
    <name type="scientific">Petrolisthes cinctipes</name>
    <name type="common">Flat porcelain crab</name>
    <dbReference type="NCBI Taxonomy" id="88211"/>
    <lineage>
        <taxon>Eukaryota</taxon>
        <taxon>Metazoa</taxon>
        <taxon>Ecdysozoa</taxon>
        <taxon>Arthropoda</taxon>
        <taxon>Crustacea</taxon>
        <taxon>Multicrustacea</taxon>
        <taxon>Malacostraca</taxon>
        <taxon>Eumalacostraca</taxon>
        <taxon>Eucarida</taxon>
        <taxon>Decapoda</taxon>
        <taxon>Pleocyemata</taxon>
        <taxon>Anomura</taxon>
        <taxon>Galatheoidea</taxon>
        <taxon>Porcellanidae</taxon>
        <taxon>Petrolisthes</taxon>
    </lineage>
</organism>
<feature type="signal peptide" evidence="1">
    <location>
        <begin position="1"/>
        <end position="20"/>
    </location>
</feature>